<gene>
    <name evidence="1" type="ORF">QG37_04181</name>
</gene>
<protein>
    <submittedName>
        <fullName evidence="1">Uncharacterized protein</fullName>
    </submittedName>
</protein>
<reference evidence="2" key="1">
    <citation type="journal article" date="2015" name="BMC Genomics">
        <title>Draft genome of a commonly misdiagnosed multidrug resistant pathogen Candida auris.</title>
        <authorList>
            <person name="Chatterjee S."/>
            <person name="Alampalli S.V."/>
            <person name="Nageshan R.K."/>
            <person name="Chettiar S.T."/>
            <person name="Joshi S."/>
            <person name="Tatu U.S."/>
        </authorList>
    </citation>
    <scope>NUCLEOTIDE SEQUENCE [LARGE SCALE GENOMIC DNA]</scope>
    <source>
        <strain evidence="2">6684</strain>
    </source>
</reference>
<accession>A0A0L0NXL6</accession>
<dbReference type="EMBL" id="LGST01000028">
    <property type="protein sequence ID" value="KND98952.1"/>
    <property type="molecule type" value="Genomic_DNA"/>
</dbReference>
<evidence type="ECO:0000313" key="1">
    <source>
        <dbReference type="EMBL" id="KND98952.1"/>
    </source>
</evidence>
<sequence length="67" mass="8063">MATAFMGYTNKNSPKSYLNKNNFIKINNKLIYNLNQKRYKSYYINKDQDVTEPKEIFKQLNISLEDY</sequence>
<comment type="caution">
    <text evidence="1">The sequence shown here is derived from an EMBL/GenBank/DDBJ whole genome shotgun (WGS) entry which is preliminary data.</text>
</comment>
<dbReference type="AlphaFoldDB" id="A0A0L0NXL6"/>
<evidence type="ECO:0000313" key="2">
    <source>
        <dbReference type="Proteomes" id="UP000037122"/>
    </source>
</evidence>
<organism evidence="1 2">
    <name type="scientific">Candidozyma auris</name>
    <name type="common">Yeast</name>
    <name type="synonym">Candida auris</name>
    <dbReference type="NCBI Taxonomy" id="498019"/>
    <lineage>
        <taxon>Eukaryota</taxon>
        <taxon>Fungi</taxon>
        <taxon>Dikarya</taxon>
        <taxon>Ascomycota</taxon>
        <taxon>Saccharomycotina</taxon>
        <taxon>Pichiomycetes</taxon>
        <taxon>Metschnikowiaceae</taxon>
        <taxon>Candidozyma</taxon>
    </lineage>
</organism>
<name>A0A0L0NXL6_CANAR</name>
<proteinExistence type="predicted"/>
<dbReference type="Proteomes" id="UP000037122">
    <property type="component" value="Unassembled WGS sequence"/>
</dbReference>
<dbReference type="VEuPathDB" id="FungiDB:QG37_04181"/>